<dbReference type="GeneID" id="37055118"/>
<proteinExistence type="predicted"/>
<dbReference type="EMBL" id="MSFU01000006">
    <property type="protein sequence ID" value="PWY78801.1"/>
    <property type="molecule type" value="Genomic_DNA"/>
</dbReference>
<dbReference type="Pfam" id="PF20717">
    <property type="entry name" value="DUF6829"/>
    <property type="match status" value="1"/>
</dbReference>
<feature type="region of interest" description="Disordered" evidence="1">
    <location>
        <begin position="1"/>
        <end position="24"/>
    </location>
</feature>
<gene>
    <name evidence="2" type="ORF">BO83DRAFT_396812</name>
</gene>
<sequence length="521" mass="58865">MPTPTSPQQTVRPPRNNRNSQSPSPLPFLARLIVRLRNICSTIMASYTLKEVIDRGKFESLSDERLVDLLYHQFKPVIDRLKKVEQNIEGDDAHPQGLLTRAGVGGKRNENDYNLTPSRYLFNGEDYSEVNRTLTNVLAVRWLLVGDYRIFTCHQKGPIKLKMETFEEFRNLIDRFRNKQDWLMALIVALVIGDVGKDDELAKKVRAHFKIPSDEKMNHDTVLEKALEMNIIKSPSPPLDLALEMNSIKPPFPLDLLPPPRQDDVFRGVRLGAKLNIPQLAQGENVPGSLQCLHDLQGQESAFDLKYLEIMFDVAGAGAHVDACGSVRMIEPVCQSFLLTYEILKRVISKEITIQDAYNKVLQNRGRILSDKGYPELSTDKKQDRALLRLYAMGRVADIDLAERFRKALLGLPDNHRAELIQELNQSGLEGEQAVILYYMPALFAELLRHTQQASEETQIKALTSLMGFMRRTYIGAKNVPGEKKLIIECDVSGAKSKIQAPEFPEDLTGLDDYTLPSLGS</sequence>
<evidence type="ECO:0000256" key="1">
    <source>
        <dbReference type="SAM" id="MobiDB-lite"/>
    </source>
</evidence>
<evidence type="ECO:0000313" key="3">
    <source>
        <dbReference type="Proteomes" id="UP000246171"/>
    </source>
</evidence>
<dbReference type="InterPro" id="IPR049232">
    <property type="entry name" value="DUF6829"/>
</dbReference>
<keyword evidence="3" id="KW-1185">Reference proteome</keyword>
<reference evidence="2" key="1">
    <citation type="submission" date="2016-12" db="EMBL/GenBank/DDBJ databases">
        <title>The genomes of Aspergillus section Nigri reveals drivers in fungal speciation.</title>
        <authorList>
            <consortium name="DOE Joint Genome Institute"/>
            <person name="Vesth T.C."/>
            <person name="Nybo J."/>
            <person name="Theobald S."/>
            <person name="Brandl J."/>
            <person name="Frisvad J.C."/>
            <person name="Nielsen K.F."/>
            <person name="Lyhne E.K."/>
            <person name="Kogle M.E."/>
            <person name="Kuo A."/>
            <person name="Riley R."/>
            <person name="Clum A."/>
            <person name="Nolan M."/>
            <person name="Lipzen A."/>
            <person name="Salamov A."/>
            <person name="Henrissat B."/>
            <person name="Wiebenga A."/>
            <person name="De vries R.P."/>
            <person name="Grigoriev I.V."/>
            <person name="Mortensen U.H."/>
            <person name="Andersen M.R."/>
            <person name="Baker S.E."/>
        </authorList>
    </citation>
    <scope>NUCLEOTIDE SEQUENCE</scope>
    <source>
        <strain evidence="2">CBS 122712</strain>
    </source>
</reference>
<dbReference type="OrthoDB" id="5295627at2759"/>
<dbReference type="AlphaFoldDB" id="A0A317VZQ2"/>
<dbReference type="RefSeq" id="XP_025390593.1">
    <property type="nucleotide sequence ID" value="XM_025533156.1"/>
</dbReference>
<organism evidence="2 3">
    <name type="scientific">Aspergillus eucalypticola (strain CBS 122712 / IBT 29274)</name>
    <dbReference type="NCBI Taxonomy" id="1448314"/>
    <lineage>
        <taxon>Eukaryota</taxon>
        <taxon>Fungi</taxon>
        <taxon>Dikarya</taxon>
        <taxon>Ascomycota</taxon>
        <taxon>Pezizomycotina</taxon>
        <taxon>Eurotiomycetes</taxon>
        <taxon>Eurotiomycetidae</taxon>
        <taxon>Eurotiales</taxon>
        <taxon>Aspergillaceae</taxon>
        <taxon>Aspergillus</taxon>
        <taxon>Aspergillus subgen. Circumdati</taxon>
    </lineage>
</organism>
<accession>A0A317VZQ2</accession>
<name>A0A317VZQ2_ASPEC</name>
<evidence type="ECO:0000313" key="2">
    <source>
        <dbReference type="EMBL" id="PWY78801.1"/>
    </source>
</evidence>
<comment type="caution">
    <text evidence="2">The sequence shown here is derived from an EMBL/GenBank/DDBJ whole genome shotgun (WGS) entry which is preliminary data.</text>
</comment>
<dbReference type="VEuPathDB" id="FungiDB:BO83DRAFT_396812"/>
<protein>
    <submittedName>
        <fullName evidence="2">Uncharacterized protein</fullName>
    </submittedName>
</protein>
<feature type="compositionally biased region" description="Polar residues" evidence="1">
    <location>
        <begin position="1"/>
        <end position="23"/>
    </location>
</feature>
<dbReference type="Proteomes" id="UP000246171">
    <property type="component" value="Unassembled WGS sequence"/>
</dbReference>